<keyword evidence="2" id="KW-0378">Hydrolase</keyword>
<dbReference type="AlphaFoldDB" id="A0A4P9WG55"/>
<proteinExistence type="predicted"/>
<evidence type="ECO:0000256" key="1">
    <source>
        <dbReference type="ARBA" id="ARBA00022723"/>
    </source>
</evidence>
<dbReference type="SUPFAM" id="SSF109604">
    <property type="entry name" value="HD-domain/PDEase-like"/>
    <property type="match status" value="1"/>
</dbReference>
<dbReference type="GO" id="GO:0046872">
    <property type="term" value="F:metal ion binding"/>
    <property type="evidence" value="ECO:0007669"/>
    <property type="project" value="UniProtKB-KW"/>
</dbReference>
<feature type="binding site" evidence="3">
    <location>
        <position position="23"/>
    </location>
    <ligand>
        <name>Zn(2+)</name>
        <dbReference type="ChEBI" id="CHEBI:29105"/>
        <label>2</label>
    </ligand>
</feature>
<organism evidence="5 6">
    <name type="scientific">Blyttiomyces helicus</name>
    <dbReference type="NCBI Taxonomy" id="388810"/>
    <lineage>
        <taxon>Eukaryota</taxon>
        <taxon>Fungi</taxon>
        <taxon>Fungi incertae sedis</taxon>
        <taxon>Chytridiomycota</taxon>
        <taxon>Chytridiomycota incertae sedis</taxon>
        <taxon>Chytridiomycetes</taxon>
        <taxon>Chytridiomycetes incertae sedis</taxon>
        <taxon>Blyttiomyces</taxon>
    </lineage>
</organism>
<dbReference type="PROSITE" id="PS00126">
    <property type="entry name" value="PDEASE_I_1"/>
    <property type="match status" value="1"/>
</dbReference>
<feature type="domain" description="PDEase" evidence="4">
    <location>
        <begin position="1"/>
        <end position="221"/>
    </location>
</feature>
<dbReference type="PANTHER" id="PTHR11347">
    <property type="entry name" value="CYCLIC NUCLEOTIDE PHOSPHODIESTERASE"/>
    <property type="match status" value="1"/>
</dbReference>
<dbReference type="InterPro" id="IPR036971">
    <property type="entry name" value="PDEase_catalytic_dom_sf"/>
</dbReference>
<dbReference type="InterPro" id="IPR023088">
    <property type="entry name" value="PDEase"/>
</dbReference>
<dbReference type="Gene3D" id="1.10.1300.10">
    <property type="entry name" value="3'5'-cyclic nucleotide phosphodiesterase, catalytic domain"/>
    <property type="match status" value="1"/>
</dbReference>
<dbReference type="OrthoDB" id="546632at2759"/>
<feature type="binding site" evidence="3">
    <location>
        <position position="23"/>
    </location>
    <ligand>
        <name>Zn(2+)</name>
        <dbReference type="ChEBI" id="CHEBI:29105"/>
        <label>1</label>
    </ligand>
</feature>
<evidence type="ECO:0000313" key="6">
    <source>
        <dbReference type="Proteomes" id="UP000269721"/>
    </source>
</evidence>
<dbReference type="PROSITE" id="PS51845">
    <property type="entry name" value="PDEASE_I_2"/>
    <property type="match status" value="1"/>
</dbReference>
<dbReference type="InterPro" id="IPR002073">
    <property type="entry name" value="PDEase_catalytic_dom"/>
</dbReference>
<sequence length="221" mass="25659">DSVSKIMGDIDVMSVYIAAMIHDYDHPGYNNNFLVNTYDSKAILYNDKSILENHHLAAAFQVMNKPENGFLSHLSRSDFKMVREAVIEMVLATDLSQHFPLISMFKNKVSAENFDPMDAREDRLILMRILMKCSDVSNPTKTWFLYERWCRLIIDEFLRQGDLEKRLNIPVSPYCDRDNLNIPSSQSGFIDYVVLPLFEAYDKFVPVPAILSELGRNREHW</sequence>
<name>A0A4P9WG55_9FUNG</name>
<evidence type="ECO:0000259" key="4">
    <source>
        <dbReference type="PROSITE" id="PS51845"/>
    </source>
</evidence>
<keyword evidence="1 3" id="KW-0479">Metal-binding</keyword>
<reference evidence="6" key="1">
    <citation type="journal article" date="2018" name="Nat. Microbiol.">
        <title>Leveraging single-cell genomics to expand the fungal tree of life.</title>
        <authorList>
            <person name="Ahrendt S.R."/>
            <person name="Quandt C.A."/>
            <person name="Ciobanu D."/>
            <person name="Clum A."/>
            <person name="Salamov A."/>
            <person name="Andreopoulos B."/>
            <person name="Cheng J.F."/>
            <person name="Woyke T."/>
            <person name="Pelin A."/>
            <person name="Henrissat B."/>
            <person name="Reynolds N.K."/>
            <person name="Benny G.L."/>
            <person name="Smith M.E."/>
            <person name="James T.Y."/>
            <person name="Grigoriev I.V."/>
        </authorList>
    </citation>
    <scope>NUCLEOTIDE SEQUENCE [LARGE SCALE GENOMIC DNA]</scope>
</reference>
<feature type="binding site" evidence="3">
    <location>
        <position position="135"/>
    </location>
    <ligand>
        <name>Zn(2+)</name>
        <dbReference type="ChEBI" id="CHEBI:29105"/>
        <label>1</label>
    </ligand>
</feature>
<dbReference type="GO" id="GO:0007165">
    <property type="term" value="P:signal transduction"/>
    <property type="evidence" value="ECO:0007669"/>
    <property type="project" value="InterPro"/>
</dbReference>
<evidence type="ECO:0000256" key="2">
    <source>
        <dbReference type="ARBA" id="ARBA00022801"/>
    </source>
</evidence>
<feature type="binding site" evidence="3">
    <location>
        <position position="22"/>
    </location>
    <ligand>
        <name>Zn(2+)</name>
        <dbReference type="ChEBI" id="CHEBI:29105"/>
        <label>1</label>
    </ligand>
</feature>
<dbReference type="GO" id="GO:0004114">
    <property type="term" value="F:3',5'-cyclic-nucleotide phosphodiesterase activity"/>
    <property type="evidence" value="ECO:0007669"/>
    <property type="project" value="InterPro"/>
</dbReference>
<feature type="non-terminal residue" evidence="5">
    <location>
        <position position="1"/>
    </location>
</feature>
<accession>A0A4P9WG55</accession>
<evidence type="ECO:0000313" key="5">
    <source>
        <dbReference type="EMBL" id="RKO91779.1"/>
    </source>
</evidence>
<dbReference type="InterPro" id="IPR023174">
    <property type="entry name" value="PDEase_CS"/>
</dbReference>
<evidence type="ECO:0000256" key="3">
    <source>
        <dbReference type="PIRSR" id="PIRSR623088-3"/>
    </source>
</evidence>
<dbReference type="CDD" id="cd00077">
    <property type="entry name" value="HDc"/>
    <property type="match status" value="1"/>
</dbReference>
<protein>
    <recommendedName>
        <fullName evidence="4">PDEase domain-containing protein</fullName>
    </recommendedName>
</protein>
<dbReference type="EMBL" id="KZ994906">
    <property type="protein sequence ID" value="RKO91779.1"/>
    <property type="molecule type" value="Genomic_DNA"/>
</dbReference>
<keyword evidence="6" id="KW-1185">Reference proteome</keyword>
<dbReference type="Pfam" id="PF00233">
    <property type="entry name" value="PDEase_I"/>
    <property type="match status" value="1"/>
</dbReference>
<dbReference type="InterPro" id="IPR003607">
    <property type="entry name" value="HD/PDEase_dom"/>
</dbReference>
<gene>
    <name evidence="5" type="ORF">BDK51DRAFT_33667</name>
</gene>
<dbReference type="Proteomes" id="UP000269721">
    <property type="component" value="Unassembled WGS sequence"/>
</dbReference>
<dbReference type="PRINTS" id="PR00387">
    <property type="entry name" value="PDIESTERASE1"/>
</dbReference>